<keyword evidence="1" id="KW-1133">Transmembrane helix</keyword>
<feature type="transmembrane region" description="Helical" evidence="1">
    <location>
        <begin position="20"/>
        <end position="39"/>
    </location>
</feature>
<protein>
    <submittedName>
        <fullName evidence="2">Uncharacterized protein</fullName>
    </submittedName>
</protein>
<evidence type="ECO:0000313" key="2">
    <source>
        <dbReference type="EMBL" id="QGT50701.1"/>
    </source>
</evidence>
<keyword evidence="1" id="KW-0472">Membrane</keyword>
<organism evidence="2">
    <name type="scientific">uncultured Elusimicrobia bacterium</name>
    <dbReference type="NCBI Taxonomy" id="699876"/>
    <lineage>
        <taxon>Bacteria</taxon>
        <taxon>Pseudomonadati</taxon>
        <taxon>Elusimicrobiota</taxon>
        <taxon>Elusimicrobia</taxon>
        <taxon>environmental samples</taxon>
    </lineage>
</organism>
<proteinExistence type="predicted"/>
<accession>A0A650EN08</accession>
<gene>
    <name evidence="2" type="ORF">Elusimicrob1349_1710</name>
</gene>
<reference evidence="2" key="1">
    <citation type="journal article" date="2020" name="J. ISSAAS">
        <title>Lactobacilli and other gastrointestinal microbiota of Peromyscus leucopus, reservoir host for agents of Lyme disease and other zoonoses in North America.</title>
        <authorList>
            <person name="Milovic A."/>
            <person name="Bassam K."/>
            <person name="Shao H."/>
            <person name="Chatzistamou I."/>
            <person name="Tufts D.M."/>
            <person name="Diuk-Wasser M."/>
            <person name="Barbour A.G."/>
        </authorList>
    </citation>
    <scope>NUCLEOTIDE SEQUENCE</scope>
    <source>
        <strain evidence="2">LL30</strain>
    </source>
</reference>
<feature type="transmembrane region" description="Helical" evidence="1">
    <location>
        <begin position="167"/>
        <end position="189"/>
    </location>
</feature>
<feature type="transmembrane region" description="Helical" evidence="1">
    <location>
        <begin position="82"/>
        <end position="100"/>
    </location>
</feature>
<dbReference type="EMBL" id="MN577571">
    <property type="protein sequence ID" value="QGT50701.1"/>
    <property type="molecule type" value="Genomic_DNA"/>
</dbReference>
<sequence length="212" mass="24466">MRNLWNNFWDVLDPYRRGPLFWKYGWKGIIFILAGTYFLYQWYVGPRHSPFAGLLWLMTIGIHEAGHPIFRMISGGNFAWTIWGGTIMELGVPLLAYFTFLRRGKEIQADVCLLLLAIACYSVGHYSGCSLDPVITLLNAGPETLPDWDYMHKWLGTEGYEWHMRHAFYGLSAFLGALGVYLTAAHFWAWTNPDGHNYNDDDNGHDRFFTRG</sequence>
<name>A0A650EN08_9BACT</name>
<dbReference type="AlphaFoldDB" id="A0A650EN08"/>
<keyword evidence="1" id="KW-0812">Transmembrane</keyword>
<evidence type="ECO:0000256" key="1">
    <source>
        <dbReference type="SAM" id="Phobius"/>
    </source>
</evidence>